<comment type="caution">
    <text evidence="2">The sequence shown here is derived from an EMBL/GenBank/DDBJ whole genome shotgun (WGS) entry which is preliminary data.</text>
</comment>
<sequence length="184" mass="19406">MPDLGRFLPLSNRPGSDESTVSRDRREQIAGVVASAARIVAATPPEQASGLAEEFVSAARLREDVSPDEAGLLLLSTRVREGRRRGIRSLSRVVRAYLLLAESAGVTAQLPPAVTGAVALYAATTAPLPRRVVVAGHRVRASDDGWEFGRGTRLEATGVQIIAFLLAVSEQPPRPPAAPGTLGI</sequence>
<gene>
    <name evidence="2" type="ORF">H9651_02570</name>
</gene>
<reference evidence="2 3" key="1">
    <citation type="submission" date="2020-08" db="EMBL/GenBank/DDBJ databases">
        <title>A Genomic Blueprint of the Chicken Gut Microbiome.</title>
        <authorList>
            <person name="Gilroy R."/>
            <person name="Ravi A."/>
            <person name="Getino M."/>
            <person name="Pursley I."/>
            <person name="Horton D.L."/>
            <person name="Alikhan N.-F."/>
            <person name="Baker D."/>
            <person name="Gharbi K."/>
            <person name="Hall N."/>
            <person name="Watson M."/>
            <person name="Adriaenssens E.M."/>
            <person name="Foster-Nyarko E."/>
            <person name="Jarju S."/>
            <person name="Secka A."/>
            <person name="Antonio M."/>
            <person name="Oren A."/>
            <person name="Chaudhuri R."/>
            <person name="La Ragione R.M."/>
            <person name="Hildebrand F."/>
            <person name="Pallen M.J."/>
        </authorList>
    </citation>
    <scope>NUCLEOTIDE SEQUENCE [LARGE SCALE GENOMIC DNA]</scope>
    <source>
        <strain evidence="2 3">Sa4CUA7</strain>
    </source>
</reference>
<dbReference type="RefSeq" id="WP_191717513.1">
    <property type="nucleotide sequence ID" value="NZ_JACSQP010000001.1"/>
</dbReference>
<evidence type="ECO:0000256" key="1">
    <source>
        <dbReference type="SAM" id="MobiDB-lite"/>
    </source>
</evidence>
<feature type="region of interest" description="Disordered" evidence="1">
    <location>
        <begin position="1"/>
        <end position="25"/>
    </location>
</feature>
<evidence type="ECO:0000313" key="3">
    <source>
        <dbReference type="Proteomes" id="UP000648352"/>
    </source>
</evidence>
<name>A0ABR8RZ58_9MICO</name>
<keyword evidence="3" id="KW-1185">Reference proteome</keyword>
<evidence type="ECO:0000313" key="2">
    <source>
        <dbReference type="EMBL" id="MBD7956518.1"/>
    </source>
</evidence>
<dbReference type="EMBL" id="JACSQP010000001">
    <property type="protein sequence ID" value="MBD7956518.1"/>
    <property type="molecule type" value="Genomic_DNA"/>
</dbReference>
<organism evidence="2 3">
    <name type="scientific">Microbacterium pullorum</name>
    <dbReference type="NCBI Taxonomy" id="2762236"/>
    <lineage>
        <taxon>Bacteria</taxon>
        <taxon>Bacillati</taxon>
        <taxon>Actinomycetota</taxon>
        <taxon>Actinomycetes</taxon>
        <taxon>Micrococcales</taxon>
        <taxon>Microbacteriaceae</taxon>
        <taxon>Microbacterium</taxon>
    </lineage>
</organism>
<protein>
    <submittedName>
        <fullName evidence="2">Uncharacterized protein</fullName>
    </submittedName>
</protein>
<proteinExistence type="predicted"/>
<dbReference type="Proteomes" id="UP000648352">
    <property type="component" value="Unassembled WGS sequence"/>
</dbReference>
<accession>A0ABR8RZ58</accession>